<dbReference type="InterPro" id="IPR011778">
    <property type="entry name" value="Hydantoinase/dihydroPyrase"/>
</dbReference>
<dbReference type="NCBIfam" id="TIGR02033">
    <property type="entry name" value="D-hydantoinase"/>
    <property type="match status" value="1"/>
</dbReference>
<evidence type="ECO:0000256" key="4">
    <source>
        <dbReference type="ARBA" id="ARBA00022801"/>
    </source>
</evidence>
<evidence type="ECO:0000313" key="6">
    <source>
        <dbReference type="EMBL" id="MCU6765709.1"/>
    </source>
</evidence>
<evidence type="ECO:0000256" key="3">
    <source>
        <dbReference type="ARBA" id="ARBA00022723"/>
    </source>
</evidence>
<reference evidence="6 7" key="1">
    <citation type="journal article" date="2021" name="ISME Commun">
        <title>Automated analysis of genomic sequences facilitates high-throughput and comprehensive description of bacteria.</title>
        <authorList>
            <person name="Hitch T.C.A."/>
        </authorList>
    </citation>
    <scope>NUCLEOTIDE SEQUENCE [LARGE SCALE GENOMIC DNA]</scope>
    <source>
        <strain evidence="6 7">Sanger_23</strain>
    </source>
</reference>
<feature type="domain" description="Amidohydrolase-related" evidence="5">
    <location>
        <begin position="49"/>
        <end position="424"/>
    </location>
</feature>
<comment type="caution">
    <text evidence="6">The sequence shown here is derived from an EMBL/GenBank/DDBJ whole genome shotgun (WGS) entry which is preliminary data.</text>
</comment>
<protein>
    <submittedName>
        <fullName evidence="6">Dihydropyrimidinase</fullName>
        <ecNumber evidence="6">3.5.2.2</ecNumber>
    </submittedName>
</protein>
<dbReference type="EMBL" id="JAOQJL010000017">
    <property type="protein sequence ID" value="MCU6765709.1"/>
    <property type="molecule type" value="Genomic_DNA"/>
</dbReference>
<evidence type="ECO:0000259" key="5">
    <source>
        <dbReference type="Pfam" id="PF01979"/>
    </source>
</evidence>
<keyword evidence="7" id="KW-1185">Reference proteome</keyword>
<organism evidence="6 7">
    <name type="scientific">Blautia ammoniilytica</name>
    <dbReference type="NCBI Taxonomy" id="2981782"/>
    <lineage>
        <taxon>Bacteria</taxon>
        <taxon>Bacillati</taxon>
        <taxon>Bacillota</taxon>
        <taxon>Clostridia</taxon>
        <taxon>Lachnospirales</taxon>
        <taxon>Lachnospiraceae</taxon>
        <taxon>Blautia</taxon>
    </lineage>
</organism>
<dbReference type="InterPro" id="IPR011059">
    <property type="entry name" value="Metal-dep_hydrolase_composite"/>
</dbReference>
<proteinExistence type="inferred from homology"/>
<accession>A0ABT2TU07</accession>
<dbReference type="RefSeq" id="WP_158421662.1">
    <property type="nucleotide sequence ID" value="NZ_JAOQJL010000017.1"/>
</dbReference>
<dbReference type="Proteomes" id="UP001652409">
    <property type="component" value="Unassembled WGS sequence"/>
</dbReference>
<dbReference type="PANTHER" id="PTHR11647">
    <property type="entry name" value="HYDRANTOINASE/DIHYDROPYRIMIDINASE FAMILY MEMBER"/>
    <property type="match status" value="1"/>
</dbReference>
<comment type="cofactor">
    <cofactor evidence="1">
        <name>Zn(2+)</name>
        <dbReference type="ChEBI" id="CHEBI:29105"/>
    </cofactor>
</comment>
<dbReference type="Pfam" id="PF01979">
    <property type="entry name" value="Amidohydro_1"/>
    <property type="match status" value="1"/>
</dbReference>
<comment type="similarity">
    <text evidence="2">Belongs to the metallo-dependent hydrolases superfamily. Hydantoinase/dihydropyrimidinase family.</text>
</comment>
<gene>
    <name evidence="6" type="primary">hydA</name>
    <name evidence="6" type="ORF">OCV61_09840</name>
</gene>
<dbReference type="InterPro" id="IPR006680">
    <property type="entry name" value="Amidohydro-rel"/>
</dbReference>
<sequence length="457" mass="50505">MGILFKNGTVVTSTTMYQADVRIQGEKITEVGQDLCIKDDQAVDVSGKYILPGAIDLHTHMSDPFGGTVSSDSEFTGTRAAACGGVTTVFDFAKQKKGMHLPEAVDIKKKAYENRACVDYALHCIVTDLMEDDQVLEEFADLVKDGVNTFKCYSVYKKEGIMVDNQQFAAILEQAGKVGGMATLHAEDAGVVDYLTEKYVKEGKLSPWYHYMSRPEWAAAQADISAIHMAMHLHAPLYIVHMDNKEGVEAAAKAKMEGYPVFVETCPQYLEFTSEVYKRADAVKFVISPAIKNEESREALWKALQTGVIDTVATDHCPFTTEEKNWGKDDFTKIPNGCGGIENRYPYLLSAAHDGRLTYERVVQVCAENPAKIFGCSEKGSIQVGKDADLVIYDPQMTVTGGPDIMHTACDHSIWDGYEYHGYPVQTYLRGKLIADHGIYIGQAGDGRFVKRSPLHV</sequence>
<dbReference type="EC" id="3.5.2.2" evidence="6"/>
<dbReference type="PANTHER" id="PTHR11647:SF1">
    <property type="entry name" value="COLLAPSIN RESPONSE MEDIATOR PROTEIN"/>
    <property type="match status" value="1"/>
</dbReference>
<evidence type="ECO:0000256" key="1">
    <source>
        <dbReference type="ARBA" id="ARBA00001947"/>
    </source>
</evidence>
<keyword evidence="3" id="KW-0479">Metal-binding</keyword>
<dbReference type="GO" id="GO:0004157">
    <property type="term" value="F:dihydropyrimidinase activity"/>
    <property type="evidence" value="ECO:0007669"/>
    <property type="project" value="UniProtKB-EC"/>
</dbReference>
<name>A0ABT2TU07_9FIRM</name>
<dbReference type="Gene3D" id="2.30.40.10">
    <property type="entry name" value="Urease, subunit C, domain 1"/>
    <property type="match status" value="1"/>
</dbReference>
<dbReference type="InterPro" id="IPR050378">
    <property type="entry name" value="Metallo-dep_Hydrolases_sf"/>
</dbReference>
<evidence type="ECO:0000256" key="2">
    <source>
        <dbReference type="ARBA" id="ARBA00008829"/>
    </source>
</evidence>
<dbReference type="InterPro" id="IPR032466">
    <property type="entry name" value="Metal_Hydrolase"/>
</dbReference>
<dbReference type="SUPFAM" id="SSF51556">
    <property type="entry name" value="Metallo-dependent hydrolases"/>
    <property type="match status" value="1"/>
</dbReference>
<dbReference type="SUPFAM" id="SSF51338">
    <property type="entry name" value="Composite domain of metallo-dependent hydrolases"/>
    <property type="match status" value="1"/>
</dbReference>
<keyword evidence="4 6" id="KW-0378">Hydrolase</keyword>
<evidence type="ECO:0000313" key="7">
    <source>
        <dbReference type="Proteomes" id="UP001652409"/>
    </source>
</evidence>
<dbReference type="Gene3D" id="3.20.20.140">
    <property type="entry name" value="Metal-dependent hydrolases"/>
    <property type="match status" value="1"/>
</dbReference>